<dbReference type="OrthoDB" id="354304at2759"/>
<dbReference type="SUPFAM" id="SSF53254">
    <property type="entry name" value="Phosphoglycerate mutase-like"/>
    <property type="match status" value="1"/>
</dbReference>
<name>A0A8H3TNY4_9TREE</name>
<feature type="region of interest" description="Disordered" evidence="4">
    <location>
        <begin position="86"/>
        <end position="108"/>
    </location>
</feature>
<keyword evidence="6" id="KW-1185">Reference proteome</keyword>
<dbReference type="SMART" id="SM00855">
    <property type="entry name" value="PGAM"/>
    <property type="match status" value="1"/>
</dbReference>
<dbReference type="GO" id="GO:0045820">
    <property type="term" value="P:negative regulation of glycolytic process"/>
    <property type="evidence" value="ECO:0007669"/>
    <property type="project" value="TreeGrafter"/>
</dbReference>
<evidence type="ECO:0000256" key="1">
    <source>
        <dbReference type="ARBA" id="ARBA00022801"/>
    </source>
</evidence>
<dbReference type="Pfam" id="PF00300">
    <property type="entry name" value="His_Phos_1"/>
    <property type="match status" value="1"/>
</dbReference>
<feature type="active site" description="Proton donor/acceptor" evidence="2">
    <location>
        <position position="87"/>
    </location>
</feature>
<dbReference type="GO" id="GO:0043456">
    <property type="term" value="P:regulation of pentose-phosphate shunt"/>
    <property type="evidence" value="ECO:0007669"/>
    <property type="project" value="TreeGrafter"/>
</dbReference>
<dbReference type="Gene3D" id="3.40.50.1240">
    <property type="entry name" value="Phosphoglycerate mutase-like"/>
    <property type="match status" value="1"/>
</dbReference>
<evidence type="ECO:0008006" key="7">
    <source>
        <dbReference type="Google" id="ProtNLM"/>
    </source>
</evidence>
<dbReference type="AlphaFoldDB" id="A0A8H3TNY4"/>
<protein>
    <recommendedName>
        <fullName evidence="7">Histidine phosphatase family protein</fullName>
    </recommendedName>
</protein>
<dbReference type="InterPro" id="IPR001345">
    <property type="entry name" value="PG/BPGM_mutase_AS"/>
</dbReference>
<feature type="active site" description="Tele-phosphohistidine intermediate" evidence="2">
    <location>
        <position position="9"/>
    </location>
</feature>
<dbReference type="InterPro" id="IPR051695">
    <property type="entry name" value="Phosphoglycerate_Mutase"/>
</dbReference>
<feature type="binding site" evidence="3">
    <location>
        <position position="61"/>
    </location>
    <ligand>
        <name>substrate</name>
    </ligand>
</feature>
<evidence type="ECO:0000313" key="6">
    <source>
        <dbReference type="Proteomes" id="UP000620104"/>
    </source>
</evidence>
<dbReference type="CDD" id="cd07067">
    <property type="entry name" value="HP_PGM_like"/>
    <property type="match status" value="1"/>
</dbReference>
<sequence length="221" mass="24129">MLTVYVVRHGQTDHNLYGVVQGHLNTPLNATGLAQAQTVAQRLIDEEGIRFDAAYSSDSDRASDTALAILVRQGNEVVMQQQEELRERDMGELSGKTGPFPRPLPPSVESSPHFVKRCLAWWNDTILPLASDPVDRTILVTSHGAYILTLFRQLVADAQHGGLGYSMVDQALSEHPFRHSANTSVSVVKVESDGRGVVEKFNDHAHLAEGAHTVVSKDLAA</sequence>
<proteinExistence type="predicted"/>
<accession>A0A8H3TNY4</accession>
<dbReference type="EMBL" id="BLZA01000009">
    <property type="protein sequence ID" value="GHJ84572.1"/>
    <property type="molecule type" value="Genomic_DNA"/>
</dbReference>
<reference evidence="5" key="1">
    <citation type="submission" date="2020-07" db="EMBL/GenBank/DDBJ databases">
        <title>Draft Genome Sequence of a Deep-Sea Yeast, Naganishia (Cryptococcus) liquefaciens strain N6.</title>
        <authorList>
            <person name="Han Y.W."/>
            <person name="Kajitani R."/>
            <person name="Morimoto H."/>
            <person name="Parhat M."/>
            <person name="Tsubouchi H."/>
            <person name="Bakenova O."/>
            <person name="Ogata M."/>
            <person name="Argunhan B."/>
            <person name="Aoki R."/>
            <person name="Kajiwara S."/>
            <person name="Itoh T."/>
            <person name="Iwasaki H."/>
        </authorList>
    </citation>
    <scope>NUCLEOTIDE SEQUENCE</scope>
    <source>
        <strain evidence="5">N6</strain>
    </source>
</reference>
<dbReference type="InterPro" id="IPR013078">
    <property type="entry name" value="His_Pase_superF_clade-1"/>
</dbReference>
<dbReference type="PANTHER" id="PTHR46517">
    <property type="entry name" value="FRUCTOSE-2,6-BISPHOSPHATASE TIGAR"/>
    <property type="match status" value="1"/>
</dbReference>
<comment type="caution">
    <text evidence="5">The sequence shown here is derived from an EMBL/GenBank/DDBJ whole genome shotgun (WGS) entry which is preliminary data.</text>
</comment>
<keyword evidence="1" id="KW-0378">Hydrolase</keyword>
<organism evidence="5 6">
    <name type="scientific">Naganishia liquefaciens</name>
    <dbReference type="NCBI Taxonomy" id="104408"/>
    <lineage>
        <taxon>Eukaryota</taxon>
        <taxon>Fungi</taxon>
        <taxon>Dikarya</taxon>
        <taxon>Basidiomycota</taxon>
        <taxon>Agaricomycotina</taxon>
        <taxon>Tremellomycetes</taxon>
        <taxon>Filobasidiales</taxon>
        <taxon>Filobasidiaceae</taxon>
        <taxon>Naganishia</taxon>
    </lineage>
</organism>
<evidence type="ECO:0000256" key="3">
    <source>
        <dbReference type="PIRSR" id="PIRSR613078-2"/>
    </source>
</evidence>
<dbReference type="GO" id="GO:0005829">
    <property type="term" value="C:cytosol"/>
    <property type="evidence" value="ECO:0007669"/>
    <property type="project" value="TreeGrafter"/>
</dbReference>
<evidence type="ECO:0000256" key="4">
    <source>
        <dbReference type="SAM" id="MobiDB-lite"/>
    </source>
</evidence>
<feature type="binding site" evidence="3">
    <location>
        <begin position="8"/>
        <end position="15"/>
    </location>
    <ligand>
        <name>substrate</name>
    </ligand>
</feature>
<gene>
    <name evidence="5" type="ORF">NliqN6_0974</name>
</gene>
<dbReference type="PANTHER" id="PTHR46517:SF1">
    <property type="entry name" value="FRUCTOSE-2,6-BISPHOSPHATASE TIGAR"/>
    <property type="match status" value="1"/>
</dbReference>
<evidence type="ECO:0000313" key="5">
    <source>
        <dbReference type="EMBL" id="GHJ84572.1"/>
    </source>
</evidence>
<dbReference type="PROSITE" id="PS00175">
    <property type="entry name" value="PG_MUTASE"/>
    <property type="match status" value="1"/>
</dbReference>
<dbReference type="Proteomes" id="UP000620104">
    <property type="component" value="Unassembled WGS sequence"/>
</dbReference>
<dbReference type="GO" id="GO:0004331">
    <property type="term" value="F:fructose-2,6-bisphosphate 2-phosphatase activity"/>
    <property type="evidence" value="ECO:0007669"/>
    <property type="project" value="TreeGrafter"/>
</dbReference>
<evidence type="ECO:0000256" key="2">
    <source>
        <dbReference type="PIRSR" id="PIRSR613078-1"/>
    </source>
</evidence>
<dbReference type="InterPro" id="IPR029033">
    <property type="entry name" value="His_PPase_superfam"/>
</dbReference>